<organism evidence="2 3">
    <name type="scientific">Trichinella spiralis</name>
    <name type="common">Trichina worm</name>
    <dbReference type="NCBI Taxonomy" id="6334"/>
    <lineage>
        <taxon>Eukaryota</taxon>
        <taxon>Metazoa</taxon>
        <taxon>Ecdysozoa</taxon>
        <taxon>Nematoda</taxon>
        <taxon>Enoplea</taxon>
        <taxon>Dorylaimia</taxon>
        <taxon>Trichinellida</taxon>
        <taxon>Trichinellidae</taxon>
        <taxon>Trichinella</taxon>
    </lineage>
</organism>
<sequence>MATLLVIALRLCASEASLKIFQQHIKTIVITFNSKLYTLVMQIILKDMGNISQISECNKMFPFH</sequence>
<proteinExistence type="predicted"/>
<dbReference type="AlphaFoldDB" id="A0A0V1C042"/>
<keyword evidence="1" id="KW-0732">Signal</keyword>
<evidence type="ECO:0008006" key="4">
    <source>
        <dbReference type="Google" id="ProtNLM"/>
    </source>
</evidence>
<evidence type="ECO:0000313" key="2">
    <source>
        <dbReference type="EMBL" id="KRY42685.1"/>
    </source>
</evidence>
<gene>
    <name evidence="2" type="ORF">T01_1360</name>
</gene>
<evidence type="ECO:0000256" key="1">
    <source>
        <dbReference type="SAM" id="SignalP"/>
    </source>
</evidence>
<accession>A0A0V1C042</accession>
<keyword evidence="3" id="KW-1185">Reference proteome</keyword>
<dbReference type="InParanoid" id="A0A0V1C042"/>
<reference evidence="2 3" key="1">
    <citation type="submission" date="2015-01" db="EMBL/GenBank/DDBJ databases">
        <title>Evolution of Trichinella species and genotypes.</title>
        <authorList>
            <person name="Korhonen P.K."/>
            <person name="Edoardo P."/>
            <person name="Giuseppe L.R."/>
            <person name="Gasser R.B."/>
        </authorList>
    </citation>
    <scope>NUCLEOTIDE SEQUENCE [LARGE SCALE GENOMIC DNA]</scope>
    <source>
        <strain evidence="2">ISS3</strain>
    </source>
</reference>
<dbReference type="Proteomes" id="UP000054776">
    <property type="component" value="Unassembled WGS sequence"/>
</dbReference>
<protein>
    <recommendedName>
        <fullName evidence="4">Secreted protein</fullName>
    </recommendedName>
</protein>
<comment type="caution">
    <text evidence="2">The sequence shown here is derived from an EMBL/GenBank/DDBJ whole genome shotgun (WGS) entry which is preliminary data.</text>
</comment>
<feature type="chain" id="PRO_5006875555" description="Secreted protein" evidence="1">
    <location>
        <begin position="17"/>
        <end position="64"/>
    </location>
</feature>
<evidence type="ECO:0000313" key="3">
    <source>
        <dbReference type="Proteomes" id="UP000054776"/>
    </source>
</evidence>
<feature type="signal peptide" evidence="1">
    <location>
        <begin position="1"/>
        <end position="16"/>
    </location>
</feature>
<name>A0A0V1C042_TRISP</name>
<dbReference type="EMBL" id="JYDH01000003">
    <property type="protein sequence ID" value="KRY42685.1"/>
    <property type="molecule type" value="Genomic_DNA"/>
</dbReference>